<gene>
    <name evidence="2" type="ORF">GGR43_004049</name>
</gene>
<dbReference type="AlphaFoldDB" id="A0A7W6FRQ9"/>
<evidence type="ECO:0000256" key="1">
    <source>
        <dbReference type="SAM" id="MobiDB-lite"/>
    </source>
</evidence>
<organism evidence="2 3">
    <name type="scientific">Sphingobium jiangsuense</name>
    <dbReference type="NCBI Taxonomy" id="870476"/>
    <lineage>
        <taxon>Bacteria</taxon>
        <taxon>Pseudomonadati</taxon>
        <taxon>Pseudomonadota</taxon>
        <taxon>Alphaproteobacteria</taxon>
        <taxon>Sphingomonadales</taxon>
        <taxon>Sphingomonadaceae</taxon>
        <taxon>Sphingobium</taxon>
    </lineage>
</organism>
<feature type="compositionally biased region" description="Basic and acidic residues" evidence="1">
    <location>
        <begin position="124"/>
        <end position="139"/>
    </location>
</feature>
<proteinExistence type="predicted"/>
<evidence type="ECO:0000313" key="3">
    <source>
        <dbReference type="Proteomes" id="UP000571950"/>
    </source>
</evidence>
<reference evidence="2 3" key="1">
    <citation type="submission" date="2020-08" db="EMBL/GenBank/DDBJ databases">
        <title>Genomic Encyclopedia of Type Strains, Phase IV (KMG-IV): sequencing the most valuable type-strain genomes for metagenomic binning, comparative biology and taxonomic classification.</title>
        <authorList>
            <person name="Goeker M."/>
        </authorList>
    </citation>
    <scope>NUCLEOTIDE SEQUENCE [LARGE SCALE GENOMIC DNA]</scope>
    <source>
        <strain evidence="2 3">DSM 26189</strain>
    </source>
</reference>
<dbReference type="RefSeq" id="WP_223177540.1">
    <property type="nucleotide sequence ID" value="NZ_BSPS01000069.1"/>
</dbReference>
<name>A0A7W6FRQ9_9SPHN</name>
<sequence>MARKQRVDSTTAKVAIMTKAALDLQPPAHVRMDDEDHPYWASVLAEFARSEWTNHQLELAAMLARTMADMEREQYLLRQEGSVMATEKGTPVVNPRKAIVQMHAGTILSMRKSLSLHARAQQGEARDVAKRRAQAKETEAGNPLDDDLLARPSVQ</sequence>
<keyword evidence="3" id="KW-1185">Reference proteome</keyword>
<dbReference type="EMBL" id="JACIDT010000022">
    <property type="protein sequence ID" value="MBB3928305.1"/>
    <property type="molecule type" value="Genomic_DNA"/>
</dbReference>
<protein>
    <recommendedName>
        <fullName evidence="4">Terminase small subunit</fullName>
    </recommendedName>
</protein>
<accession>A0A7W6FRQ9</accession>
<feature type="region of interest" description="Disordered" evidence="1">
    <location>
        <begin position="118"/>
        <end position="155"/>
    </location>
</feature>
<evidence type="ECO:0000313" key="2">
    <source>
        <dbReference type="EMBL" id="MBB3928305.1"/>
    </source>
</evidence>
<comment type="caution">
    <text evidence="2">The sequence shown here is derived from an EMBL/GenBank/DDBJ whole genome shotgun (WGS) entry which is preliminary data.</text>
</comment>
<evidence type="ECO:0008006" key="4">
    <source>
        <dbReference type="Google" id="ProtNLM"/>
    </source>
</evidence>
<dbReference type="Proteomes" id="UP000571950">
    <property type="component" value="Unassembled WGS sequence"/>
</dbReference>